<evidence type="ECO:0000256" key="4">
    <source>
        <dbReference type="SAM" id="MobiDB-lite"/>
    </source>
</evidence>
<evidence type="ECO:0000256" key="3">
    <source>
        <dbReference type="ARBA" id="ARBA00023186"/>
    </source>
</evidence>
<name>A0ABS0DDM9_9NOCA</name>
<keyword evidence="6" id="KW-1185">Reference proteome</keyword>
<feature type="compositionally biased region" description="Low complexity" evidence="4">
    <location>
        <begin position="370"/>
        <end position="430"/>
    </location>
</feature>
<keyword evidence="1" id="KW-0547">Nucleotide-binding</keyword>
<dbReference type="InterPro" id="IPR013126">
    <property type="entry name" value="Hsp_70_fam"/>
</dbReference>
<feature type="compositionally biased region" description="Pro residues" evidence="4">
    <location>
        <begin position="436"/>
        <end position="452"/>
    </location>
</feature>
<keyword evidence="2" id="KW-0067">ATP-binding</keyword>
<dbReference type="InterPro" id="IPR043129">
    <property type="entry name" value="ATPase_NBD"/>
</dbReference>
<reference evidence="5 6" key="1">
    <citation type="submission" date="2020-10" db="EMBL/GenBank/DDBJ databases">
        <title>Identification of Nocardia species via Next-generation sequencing and recognition of intraspecies genetic diversity.</title>
        <authorList>
            <person name="Li P."/>
            <person name="Li P."/>
            <person name="Lu B."/>
        </authorList>
    </citation>
    <scope>NUCLEOTIDE SEQUENCE [LARGE SCALE GENOMIC DNA]</scope>
    <source>
        <strain evidence="5 6">BJ06-0143</strain>
    </source>
</reference>
<protein>
    <submittedName>
        <fullName evidence="5">Hsp70 family protein</fullName>
    </submittedName>
</protein>
<dbReference type="SUPFAM" id="SSF53067">
    <property type="entry name" value="Actin-like ATPase domain"/>
    <property type="match status" value="1"/>
</dbReference>
<dbReference type="EMBL" id="JADLQN010000002">
    <property type="protein sequence ID" value="MBF6356225.1"/>
    <property type="molecule type" value="Genomic_DNA"/>
</dbReference>
<dbReference type="Proteomes" id="UP000707731">
    <property type="component" value="Unassembled WGS sequence"/>
</dbReference>
<dbReference type="PANTHER" id="PTHR42749">
    <property type="entry name" value="CELL SHAPE-DETERMINING PROTEIN MREB"/>
    <property type="match status" value="1"/>
</dbReference>
<dbReference type="Gene3D" id="3.90.640.10">
    <property type="entry name" value="Actin, Chain A, domain 4"/>
    <property type="match status" value="1"/>
</dbReference>
<keyword evidence="3" id="KW-0143">Chaperone</keyword>
<dbReference type="PANTHER" id="PTHR42749:SF1">
    <property type="entry name" value="CELL SHAPE-DETERMINING PROTEIN MREB"/>
    <property type="match status" value="1"/>
</dbReference>
<feature type="compositionally biased region" description="Polar residues" evidence="4">
    <location>
        <begin position="512"/>
        <end position="523"/>
    </location>
</feature>
<accession>A0ABS0DDM9</accession>
<evidence type="ECO:0000313" key="5">
    <source>
        <dbReference type="EMBL" id="MBF6356225.1"/>
    </source>
</evidence>
<evidence type="ECO:0000256" key="2">
    <source>
        <dbReference type="ARBA" id="ARBA00022840"/>
    </source>
</evidence>
<evidence type="ECO:0000313" key="6">
    <source>
        <dbReference type="Proteomes" id="UP000707731"/>
    </source>
</evidence>
<dbReference type="Pfam" id="PF00012">
    <property type="entry name" value="HSP70"/>
    <property type="match status" value="1"/>
</dbReference>
<comment type="caution">
    <text evidence="5">The sequence shown here is derived from an EMBL/GenBank/DDBJ whole genome shotgun (WGS) entry which is preliminary data.</text>
</comment>
<feature type="region of interest" description="Disordered" evidence="4">
    <location>
        <begin position="362"/>
        <end position="523"/>
    </location>
</feature>
<dbReference type="Gene3D" id="3.30.420.40">
    <property type="match status" value="2"/>
</dbReference>
<gene>
    <name evidence="5" type="ORF">IU449_17025</name>
</gene>
<proteinExistence type="predicted"/>
<organism evidence="5 6">
    <name type="scientific">Nocardia higoensis</name>
    <dbReference type="NCBI Taxonomy" id="228599"/>
    <lineage>
        <taxon>Bacteria</taxon>
        <taxon>Bacillati</taxon>
        <taxon>Actinomycetota</taxon>
        <taxon>Actinomycetes</taxon>
        <taxon>Mycobacteriales</taxon>
        <taxon>Nocardiaceae</taxon>
        <taxon>Nocardia</taxon>
    </lineage>
</organism>
<evidence type="ECO:0000256" key="1">
    <source>
        <dbReference type="ARBA" id="ARBA00022741"/>
    </source>
</evidence>
<sequence>MRTSLGISAGNEVVCSALVATAANGAKSFDYRVVSADAAHSDIGDLVASSIDLMTTQLPVTPPGHDAAWPTRSTGVRRAGEHDTATPAPAQPPTSVAVAYRSKEQAQVIRSAIGRRRELELVPEAKAALIYLRHTGLTDRYDTIALVDLGATGMSVTVAEQADDTVLHSQRTHAISGTAIDELIYHHLVDLHFARRGTRPNRAMLINRGRAAKEHLSVAPAVTIDHVAGRPLKLTRADFEVLIGGLLADTAAYVAAAFARSARAPEAVALVGGGANIPSLAHTLGRKLELPVITVDDPEAVIAKGAALVADAAQPTAAPVGQIGTESSASTFTKVAGVLACAVVVVGLIIGYGIKTLVPTADNEVSPAGTTSSARLPATPTTTATPTLAEPNATRPPTGATAVGPAPGVVPESPTTPQTTTPDAITPDPTGSLVPSTPPTLRPDPNLPPIPFPELLGDLLDQQAPEQGPASQEPERQGPTTPPTITSPAPSTPPQSPARTRFPFPPAESGSAADSSTGEQRIA</sequence>
<dbReference type="RefSeq" id="WP_195003036.1">
    <property type="nucleotide sequence ID" value="NZ_JADLQN010000002.1"/>
</dbReference>